<dbReference type="Pfam" id="PF05651">
    <property type="entry name" value="Diacid_rec"/>
    <property type="match status" value="1"/>
</dbReference>
<dbReference type="InterPro" id="IPR051448">
    <property type="entry name" value="CdaR-like_regulators"/>
</dbReference>
<dbReference type="Pfam" id="PF13556">
    <property type="entry name" value="HTH_30"/>
    <property type="match status" value="1"/>
</dbReference>
<evidence type="ECO:0000313" key="8">
    <source>
        <dbReference type="Proteomes" id="UP000469927"/>
    </source>
</evidence>
<keyword evidence="8" id="KW-1185">Reference proteome</keyword>
<feature type="domain" description="CdaR GGDEF-like" evidence="4">
    <location>
        <begin position="147"/>
        <end position="266"/>
    </location>
</feature>
<accession>A0A2T7AZ37</accession>
<evidence type="ECO:0000259" key="2">
    <source>
        <dbReference type="Pfam" id="PF05651"/>
    </source>
</evidence>
<dbReference type="PANTHER" id="PTHR33744">
    <property type="entry name" value="CARBOHYDRATE DIACID REGULATOR"/>
    <property type="match status" value="1"/>
</dbReference>
<organism evidence="6 7">
    <name type="scientific">Cronobacter muytjensii</name>
    <dbReference type="NCBI Taxonomy" id="413501"/>
    <lineage>
        <taxon>Bacteria</taxon>
        <taxon>Pseudomonadati</taxon>
        <taxon>Pseudomonadota</taxon>
        <taxon>Gammaproteobacteria</taxon>
        <taxon>Enterobacterales</taxon>
        <taxon>Enterobacteriaceae</taxon>
        <taxon>Cronobacter</taxon>
    </lineage>
</organism>
<sequence length="377" mass="42608">MFRQTPLLDESTARLIVRRAMSIIDYPVNVMDSHGVIIASGDPQRLMERHEGALLALAESRVVEIDAATARHLKGVRPGINLPFCFRQRQIGVIGISGEPEQVRASGELVKMAAELMVEQAALLEQNQWEKRYREELTLQLLAGGGEREARESMAAWLGVALDVPRIAWIVELRDGNPQQMRELLAELEREARDALFAMTGFSEMVMLCPASLENGRWSQAQDRRQAQRLHALWQGRFNVRLIIGGFYSSDAGPSRSLRAARATQSMARRLKLRHKTLFYDENPLAALLCDSGDDWRAEELGAPWRRLAEHDEKGVLRQTLRCYFSRNCEQAQTASALHIHVNTLRYRLQRVEAITGLKINQLSDCLQLCVGMLTQA</sequence>
<proteinExistence type="inferred from homology"/>
<dbReference type="Proteomes" id="UP000244378">
    <property type="component" value="Unassembled WGS sequence"/>
</dbReference>
<evidence type="ECO:0000259" key="3">
    <source>
        <dbReference type="Pfam" id="PF13556"/>
    </source>
</evidence>
<evidence type="ECO:0000313" key="7">
    <source>
        <dbReference type="Proteomes" id="UP000244378"/>
    </source>
</evidence>
<dbReference type="Gene3D" id="1.10.10.2840">
    <property type="entry name" value="PucR C-terminal helix-turn-helix domain"/>
    <property type="match status" value="1"/>
</dbReference>
<feature type="domain" description="Putative sugar diacid recognition" evidence="2">
    <location>
        <begin position="8"/>
        <end position="141"/>
    </location>
</feature>
<evidence type="ECO:0000259" key="4">
    <source>
        <dbReference type="Pfam" id="PF17853"/>
    </source>
</evidence>
<dbReference type="InterPro" id="IPR042070">
    <property type="entry name" value="PucR_C-HTH_sf"/>
</dbReference>
<dbReference type="RefSeq" id="WP_075192162.1">
    <property type="nucleotide sequence ID" value="NZ_JADKNN010000014.1"/>
</dbReference>
<dbReference type="InterPro" id="IPR041522">
    <property type="entry name" value="CdaR_GGDEF"/>
</dbReference>
<evidence type="ECO:0000313" key="5">
    <source>
        <dbReference type="EMBL" id="KAB0881722.1"/>
    </source>
</evidence>
<feature type="domain" description="PucR C-terminal helix-turn-helix" evidence="3">
    <location>
        <begin position="317"/>
        <end position="371"/>
    </location>
</feature>
<reference evidence="6 7" key="1">
    <citation type="submission" date="2016-12" db="EMBL/GenBank/DDBJ databases">
        <title>Analysis of the Molecular Diversity Among Cronobacter Species Isolated from Filth Flies Using a Pan Genomic DNA Microarray.</title>
        <authorList>
            <person name="Pava-Ripoll M."/>
            <person name="Tall B."/>
            <person name="Farber J."/>
            <person name="Fanning S."/>
            <person name="Lehner A."/>
            <person name="Stephan R."/>
            <person name="Pagotto F."/>
            <person name="Iverson C."/>
            <person name="Ziobro G."/>
            <person name="Miller A."/>
            <person name="Pearson R."/>
            <person name="Yan Q."/>
            <person name="Kim M."/>
            <person name="Jeong S."/>
            <person name="Park J."/>
            <person name="Jun S."/>
            <person name="Choi H."/>
            <person name="Chung T."/>
            <person name="Yoo Y."/>
            <person name="Park E."/>
            <person name="Hwang S."/>
            <person name="Lee B."/>
            <person name="Sathyamoorthy V."/>
            <person name="Carter L."/>
            <person name="Mammel M."/>
            <person name="Jackson S."/>
            <person name="Kothary M."/>
            <person name="Patel I."/>
            <person name="Grim C."/>
            <person name="Gopinath G."/>
            <person name="Gangiredla J."/>
            <person name="Chase H."/>
        </authorList>
    </citation>
    <scope>NUCLEOTIDE SEQUENCE [LARGE SCALE GENOMIC DNA]</scope>
    <source>
        <strain evidence="6 7">MOD1-Md1s</strain>
    </source>
</reference>
<dbReference type="Proteomes" id="UP000469927">
    <property type="component" value="Unassembled WGS sequence"/>
</dbReference>
<protein>
    <submittedName>
        <fullName evidence="6">XRE family transcriptional regulator</fullName>
    </submittedName>
</protein>
<dbReference type="AlphaFoldDB" id="A0A2T7AZ37"/>
<gene>
    <name evidence="6" type="ORF">AUN14_01080</name>
    <name evidence="5" type="ORF">FZI19_09020</name>
</gene>
<dbReference type="InterPro" id="IPR025736">
    <property type="entry name" value="PucR_C-HTH_dom"/>
</dbReference>
<evidence type="ECO:0000256" key="1">
    <source>
        <dbReference type="ARBA" id="ARBA00006754"/>
    </source>
</evidence>
<dbReference type="OrthoDB" id="9792148at2"/>
<comment type="similarity">
    <text evidence="1">Belongs to the CdaR family.</text>
</comment>
<reference evidence="5 8" key="2">
    <citation type="submission" date="2019-08" db="EMBL/GenBank/DDBJ databases">
        <title>Prevalence, distribution, and phylogeny of type two toxin-antitoxin genes possessed by Cronobacter species where C. sakazakii homologs follow sequence type lineages.</title>
        <authorList>
            <person name="Finkelstein S."/>
            <person name="Negrete F."/>
            <person name="Jang H."/>
            <person name="Gopinath G.R."/>
            <person name="Tall B.D."/>
        </authorList>
    </citation>
    <scope>NUCLEOTIDE SEQUENCE [LARGE SCALE GENOMIC DNA]</scope>
    <source>
        <strain evidence="5 8">MOD1_GK1257</strain>
    </source>
</reference>
<evidence type="ECO:0000313" key="6">
    <source>
        <dbReference type="EMBL" id="PUX17951.1"/>
    </source>
</evidence>
<comment type="caution">
    <text evidence="6">The sequence shown here is derived from an EMBL/GenBank/DDBJ whole genome shotgun (WGS) entry which is preliminary data.</text>
</comment>
<dbReference type="InterPro" id="IPR008599">
    <property type="entry name" value="Diacid_rec"/>
</dbReference>
<dbReference type="PANTHER" id="PTHR33744:SF15">
    <property type="entry name" value="CARBOHYDRATE DIACID REGULATOR"/>
    <property type="match status" value="1"/>
</dbReference>
<dbReference type="EMBL" id="MSAE01000002">
    <property type="protein sequence ID" value="PUX17951.1"/>
    <property type="molecule type" value="Genomic_DNA"/>
</dbReference>
<dbReference type="Pfam" id="PF17853">
    <property type="entry name" value="GGDEF_2"/>
    <property type="match status" value="1"/>
</dbReference>
<name>A0A2T7AZ37_9ENTR</name>
<dbReference type="EMBL" id="WAGD01000022">
    <property type="protein sequence ID" value="KAB0881722.1"/>
    <property type="molecule type" value="Genomic_DNA"/>
</dbReference>